<dbReference type="Pfam" id="PF13487">
    <property type="entry name" value="HD_5"/>
    <property type="match status" value="1"/>
</dbReference>
<organism evidence="2 3">
    <name type="scientific">Novosphingobium clariflavum</name>
    <dbReference type="NCBI Taxonomy" id="2029884"/>
    <lineage>
        <taxon>Bacteria</taxon>
        <taxon>Pseudomonadati</taxon>
        <taxon>Pseudomonadota</taxon>
        <taxon>Alphaproteobacteria</taxon>
        <taxon>Sphingomonadales</taxon>
        <taxon>Sphingomonadaceae</taxon>
        <taxon>Novosphingobium</taxon>
    </lineage>
</organism>
<dbReference type="RefSeq" id="WP_267218264.1">
    <property type="nucleotide sequence ID" value="NZ_JAPCWC010000001.1"/>
</dbReference>
<dbReference type="Proteomes" id="UP001589858">
    <property type="component" value="Unassembled WGS sequence"/>
</dbReference>
<keyword evidence="3" id="KW-1185">Reference proteome</keyword>
<proteinExistence type="predicted"/>
<dbReference type="PANTHER" id="PTHR43155:SF2">
    <property type="entry name" value="CYCLIC DI-GMP PHOSPHODIESTERASE PA4108"/>
    <property type="match status" value="1"/>
</dbReference>
<name>A0ABV6S4Z2_9SPHN</name>
<reference evidence="2 3" key="1">
    <citation type="submission" date="2024-09" db="EMBL/GenBank/DDBJ databases">
        <authorList>
            <person name="Sun Q."/>
            <person name="Mori K."/>
        </authorList>
    </citation>
    <scope>NUCLEOTIDE SEQUENCE [LARGE SCALE GENOMIC DNA]</scope>
    <source>
        <strain evidence="2 3">CICC 11035S</strain>
    </source>
</reference>
<dbReference type="Gene3D" id="1.10.3210.10">
    <property type="entry name" value="Hypothetical protein af1432"/>
    <property type="match status" value="1"/>
</dbReference>
<accession>A0ABV6S4Z2</accession>
<feature type="domain" description="HD-GYP" evidence="1">
    <location>
        <begin position="159"/>
        <end position="354"/>
    </location>
</feature>
<comment type="caution">
    <text evidence="2">The sequence shown here is derived from an EMBL/GenBank/DDBJ whole genome shotgun (WGS) entry which is preliminary data.</text>
</comment>
<dbReference type="SUPFAM" id="SSF109604">
    <property type="entry name" value="HD-domain/PDEase-like"/>
    <property type="match status" value="1"/>
</dbReference>
<evidence type="ECO:0000313" key="3">
    <source>
        <dbReference type="Proteomes" id="UP001589858"/>
    </source>
</evidence>
<dbReference type="Pfam" id="PF11871">
    <property type="entry name" value="DUF3391"/>
    <property type="match status" value="1"/>
</dbReference>
<gene>
    <name evidence="2" type="ORF">ACFFF8_05905</name>
</gene>
<sequence length="431" mass="46674">MVLKRILPSQVEMGMYIQSFQGNWLRHPFWRASFVVDDRERLDIVRASEIDAVIIDTERGADICAPAEKEMAAAAAPSVPHPMRPAPRRVMPPPPLRGSPIANGASLRSGPIPITREFGNARLVAGKSRKVISRVFLEARLGKVPRVAEVAPVVEDIHASIERNPYAFSGLMRCKSESEPIYRHMLSTSALMVSLARQMRLPPGESRLAGLAGLLLDVGVSQLDIEFSEGMGIASEIPAELWERHTVVGRQLLEAAGDMPGEVLRAVSRHHESVAGTGSEFMVPGGDLDLFSRMAAICDHFDLAVGGALTGVPLDPAQVLRDMESQPQRFDAKIVARFVESLGVYPIGTFVALRSGRIAMVVDQDPEAPELPVVHAFFSTAMGRHVAGHTIPLGHCFGEDAITGIADLESHGLPPATALREKVLATVQRTL</sequence>
<dbReference type="PROSITE" id="PS51832">
    <property type="entry name" value="HD_GYP"/>
    <property type="match status" value="1"/>
</dbReference>
<evidence type="ECO:0000259" key="1">
    <source>
        <dbReference type="PROSITE" id="PS51832"/>
    </source>
</evidence>
<evidence type="ECO:0000313" key="2">
    <source>
        <dbReference type="EMBL" id="MFC0684121.1"/>
    </source>
</evidence>
<dbReference type="PANTHER" id="PTHR43155">
    <property type="entry name" value="CYCLIC DI-GMP PHOSPHODIESTERASE PA4108-RELATED"/>
    <property type="match status" value="1"/>
</dbReference>
<protein>
    <submittedName>
        <fullName evidence="2">HD-GYP domain-containing protein</fullName>
    </submittedName>
</protein>
<dbReference type="InterPro" id="IPR037522">
    <property type="entry name" value="HD_GYP_dom"/>
</dbReference>
<dbReference type="InterPro" id="IPR021812">
    <property type="entry name" value="DUF3391"/>
</dbReference>
<dbReference type="EMBL" id="JBHLTM010000026">
    <property type="protein sequence ID" value="MFC0684121.1"/>
    <property type="molecule type" value="Genomic_DNA"/>
</dbReference>